<evidence type="ECO:0000313" key="2">
    <source>
        <dbReference type="EMBL" id="CAB4161293.1"/>
    </source>
</evidence>
<accession>A0A6J5NQZ8</accession>
<reference evidence="2" key="1">
    <citation type="submission" date="2020-04" db="EMBL/GenBank/DDBJ databases">
        <authorList>
            <person name="Chiriac C."/>
            <person name="Salcher M."/>
            <person name="Ghai R."/>
            <person name="Kavagutti S V."/>
        </authorList>
    </citation>
    <scope>NUCLEOTIDE SEQUENCE</scope>
</reference>
<evidence type="ECO:0000256" key="1">
    <source>
        <dbReference type="SAM" id="MobiDB-lite"/>
    </source>
</evidence>
<organism evidence="2">
    <name type="scientific">uncultured Caudovirales phage</name>
    <dbReference type="NCBI Taxonomy" id="2100421"/>
    <lineage>
        <taxon>Viruses</taxon>
        <taxon>Duplodnaviria</taxon>
        <taxon>Heunggongvirae</taxon>
        <taxon>Uroviricota</taxon>
        <taxon>Caudoviricetes</taxon>
        <taxon>Peduoviridae</taxon>
        <taxon>Maltschvirus</taxon>
        <taxon>Maltschvirus maltsch</taxon>
    </lineage>
</organism>
<sequence>MATFRADITRNVEPAMANPALLGQAARAKAESINTLANFAGKMYEGYVAGEMANIEEQAANVAGEFFISGQAAQQAAQRIPAVQAARGSVFEQAVPGAEDVAGITPERKAQLENREKQLASFNAELDRLKLAAEGGMSNERYVSRVDSITKQAIAKFPGLAGQIRERVGAVTGLPGADRFAQMSYVRDRFTPPREDRSKVKTPEDMALQDIDKAAETGMFGTREELLNIYRTDRAKYDQRMSGFKQVLSNQTQTKSIEAYTNGLRGQSDLATDAARVNFAAIFSGSLGTSVLTQSVQDKENVYGTVLGLMAKGENVSVNIVPFETQIKMHQAQMRTNIEQARRVAYKSIDTYLVNNPGVSDAKRKELYADIDRSAATALGQYADDKGVGLVAMANIMRTYRDKSLAEKSQLVDLAIKQQTAMQNNPMVMAYWAGGDARENLKRTNRSFYEFMVAQENELTGSIGGVRNDIKAASDLANVQRVMVQSQQSPAAVAPDPVATPAVVRAAHQAQMATAAEVLKKAELTPPEVNIVSAALSTSAQYGANSLLLARDYRKLGDKILKLPEPDQAVIKSNVSNSITQSVRNVIDVKQVIESKYKVQLQLGVNDAGEIVVLQPPRPEIPSQRRPMTMAEMQAAAAPVINTAYTQATAEFTKQLKPMLNNMVFGRAMLTQEQPKVVGQDFAGLINNNQSYGGFFSMEAKPVAAPAAPAAATPAAPAASAARPAASAAKPAAGGGLKVGDVVNGYTYNGGDPNVEASWSKK</sequence>
<feature type="region of interest" description="Disordered" evidence="1">
    <location>
        <begin position="717"/>
        <end position="740"/>
    </location>
</feature>
<gene>
    <name evidence="2" type="ORF">UFOVP729_42</name>
</gene>
<protein>
    <submittedName>
        <fullName evidence="2">Uncharacterized protein</fullName>
    </submittedName>
</protein>
<dbReference type="EMBL" id="LR796700">
    <property type="protein sequence ID" value="CAB4161293.1"/>
    <property type="molecule type" value="Genomic_DNA"/>
</dbReference>
<name>A0A6J5NQZ8_9CAUD</name>
<feature type="compositionally biased region" description="Low complexity" evidence="1">
    <location>
        <begin position="717"/>
        <end position="732"/>
    </location>
</feature>
<proteinExistence type="predicted"/>